<protein>
    <submittedName>
        <fullName evidence="1">Uncharacterized protein</fullName>
    </submittedName>
</protein>
<keyword evidence="2" id="KW-1185">Reference proteome</keyword>
<evidence type="ECO:0000313" key="1">
    <source>
        <dbReference type="EMBL" id="EWT07992.1"/>
    </source>
</evidence>
<dbReference type="InterPro" id="IPR046275">
    <property type="entry name" value="DUF6308"/>
</dbReference>
<dbReference type="Pfam" id="PF19827">
    <property type="entry name" value="DUF6308"/>
    <property type="match status" value="1"/>
</dbReference>
<sequence length="240" mass="26241">MPTDTILVPKEWPVVDVDVVDQARSQALTALSSHGTKKPVEERLAAFYDVSGNYAGASFASLPANDTQDVTAADLHAVSLLSVDIGPAATRRLLDSGHHRNAVLESLAQLPQPAALATAGGQTLKEMESFYTAVKSALSSTTAKKSNPWVTASKLCARKRPGLFPVRDNNVCSHLGILKLNDFRLDWQVFRSLLQEEEINERLETLPGEIHGRAQGRELRLDTSPLRLLDAALWTYTVWS</sequence>
<organism evidence="1 2">
    <name type="scientific">Intrasporangium chromatireducens Q5-1</name>
    <dbReference type="NCBI Taxonomy" id="584657"/>
    <lineage>
        <taxon>Bacteria</taxon>
        <taxon>Bacillati</taxon>
        <taxon>Actinomycetota</taxon>
        <taxon>Actinomycetes</taxon>
        <taxon>Micrococcales</taxon>
        <taxon>Intrasporangiaceae</taxon>
        <taxon>Intrasporangium</taxon>
    </lineage>
</organism>
<reference evidence="2" key="1">
    <citation type="submission" date="2013-08" db="EMBL/GenBank/DDBJ databases">
        <title>Intrasporangium oryzae NRRL B-24470.</title>
        <authorList>
            <person name="Liu H."/>
            <person name="Wang G."/>
        </authorList>
    </citation>
    <scope>NUCLEOTIDE SEQUENCE [LARGE SCALE GENOMIC DNA]</scope>
    <source>
        <strain evidence="2">Q5-1</strain>
    </source>
</reference>
<proteinExistence type="predicted"/>
<dbReference type="Proteomes" id="UP000019494">
    <property type="component" value="Unassembled WGS sequence"/>
</dbReference>
<dbReference type="EMBL" id="AWQS01000001">
    <property type="protein sequence ID" value="EWT07992.1"/>
    <property type="molecule type" value="Genomic_DNA"/>
</dbReference>
<dbReference type="AlphaFoldDB" id="W9GSI4"/>
<name>W9GSI4_9MICO</name>
<dbReference type="OrthoDB" id="5178186at2"/>
<dbReference type="RefSeq" id="WP_034711930.1">
    <property type="nucleotide sequence ID" value="NZ_AWQS01000001.1"/>
</dbReference>
<evidence type="ECO:0000313" key="2">
    <source>
        <dbReference type="Proteomes" id="UP000019494"/>
    </source>
</evidence>
<accession>W9GSI4</accession>
<comment type="caution">
    <text evidence="1">The sequence shown here is derived from an EMBL/GenBank/DDBJ whole genome shotgun (WGS) entry which is preliminary data.</text>
</comment>
<dbReference type="PATRIC" id="fig|584657.3.peg.32"/>
<gene>
    <name evidence="1" type="ORF">N864_11670</name>
</gene>